<organism evidence="4 5">
    <name type="scientific">Nitzschia inconspicua</name>
    <dbReference type="NCBI Taxonomy" id="303405"/>
    <lineage>
        <taxon>Eukaryota</taxon>
        <taxon>Sar</taxon>
        <taxon>Stramenopiles</taxon>
        <taxon>Ochrophyta</taxon>
        <taxon>Bacillariophyta</taxon>
        <taxon>Bacillariophyceae</taxon>
        <taxon>Bacillariophycidae</taxon>
        <taxon>Bacillariales</taxon>
        <taxon>Bacillariaceae</taxon>
        <taxon>Nitzschia</taxon>
    </lineage>
</organism>
<dbReference type="GO" id="GO:0006606">
    <property type="term" value="P:protein import into nucleus"/>
    <property type="evidence" value="ECO:0007669"/>
    <property type="project" value="TreeGrafter"/>
</dbReference>
<keyword evidence="5" id="KW-1185">Reference proteome</keyword>
<evidence type="ECO:0000256" key="1">
    <source>
        <dbReference type="ARBA" id="ARBA00004123"/>
    </source>
</evidence>
<dbReference type="InterPro" id="IPR051345">
    <property type="entry name" value="Importin_beta-like_NTR"/>
</dbReference>
<dbReference type="OrthoDB" id="189691at2759"/>
<keyword evidence="2" id="KW-0813">Transport</keyword>
<dbReference type="AlphaFoldDB" id="A0A9K3LEK5"/>
<keyword evidence="3" id="KW-0539">Nucleus</keyword>
<dbReference type="EMBL" id="JAGRRH010000013">
    <property type="protein sequence ID" value="KAG7360264.1"/>
    <property type="molecule type" value="Genomic_DNA"/>
</dbReference>
<dbReference type="GO" id="GO:0005737">
    <property type="term" value="C:cytoplasm"/>
    <property type="evidence" value="ECO:0007669"/>
    <property type="project" value="TreeGrafter"/>
</dbReference>
<evidence type="ECO:0000256" key="3">
    <source>
        <dbReference type="ARBA" id="ARBA00023242"/>
    </source>
</evidence>
<accession>A0A9K3LEK5</accession>
<comment type="subcellular location">
    <subcellularLocation>
        <location evidence="1">Nucleus</location>
    </subcellularLocation>
</comment>
<evidence type="ECO:0000313" key="4">
    <source>
        <dbReference type="EMBL" id="KAG7360264.1"/>
    </source>
</evidence>
<dbReference type="Proteomes" id="UP000693970">
    <property type="component" value="Unassembled WGS sequence"/>
</dbReference>
<dbReference type="PANTHER" id="PTHR12363">
    <property type="entry name" value="TRANSPORTIN 3 AND IMPORTIN 13"/>
    <property type="match status" value="1"/>
</dbReference>
<dbReference type="PANTHER" id="PTHR12363:SF33">
    <property type="entry name" value="IMPORTIN-13"/>
    <property type="match status" value="1"/>
</dbReference>
<sequence length="1055" mass="117854">MEEQVAQAARCIVQASVDPTMRRQASQFLEEWTQTPDAWGVYGKWLSSYRHLRLQQGSDAANNDSDALSMQILCLTMLQSKIRKELRKSQPVSTWHPSVAAVRAELWEYLQQLRVDSPEDRPLISPCCICNAAMIVRSSDGMMAEFMNQLMMTTNSSSSNNNNHHHHQGNALSLPRETALRVLAGIPVEMETCQELANTEVTAELSVHLEIVLDVVQKSLLLSQSTLLPACQVLQSWTETAHISLSQLNTPTFGGNQAVLPTLIHLLSIHGPTNYYDEITLQIAARALTNAILVVTDHCSSTRAAAAESFWVALSQQRFIVHPLQIATQHEWHDASHALASLLSTFVVEQVDDLVAQPADVGLQILLELQAHPCTSVALVPLEIWLTIQEIPTSDRHDDWKQPLYRKLVEVLLVRITYPQTFISWDEELELDSSEFFELRRLVSDVLSSCYFLMRGEMIHTLIQKIQHATHWTTRESALYCLAQIAKDVCARCKSHAPDGTMVAKDRDASRQELLQLLEQLMNMDTETVFKQSTVLLAAVISFLGTYSPAWNSIDCPPVAIVRLMEYLQFALKMLPLESAKAIRAICISCLAKLMPSIEDLHSKSHVDFSQTIVPAVLKSVRESMEAVLATTEGEAMTMVAEGATRLVTKVADVDVARQALTNDLIQPVLRHVNAALEAMPQNNSIEEWSTPSVQLATEALIRDLDVINTIARFCDAPHIPAMSGWFLQDFGHCLDSIHHKTQSSPIGSMILPKWISIHQQVIRNAPPLQDTSLHMLQSTIPLVVQALEHSRDLSTLKYISTAVENFGGKIDQIDQSFQQLLERVTMIVIDHPNVTDSTDFLQCFFDCLQRFLLYCPRALCYNSKFDAMVNFSVDAVTGIQDKEAIRAALVFLSQLFGWNSLRLPQQSFNVMQEVWHTGATLKDLLGRNGQRLIEACFKGLAGGSQMLWPAYSSCIFSIVQAFVMNPSYDQINPANVPAPFLNESLLHQWLACGIMSTLTSDTDLQMCNQIISILLTLSRQGPKSGPRAKMLLTDFAKIRRGEVKLDALIAFTLS</sequence>
<name>A0A9K3LEK5_9STRA</name>
<comment type="caution">
    <text evidence="4">The sequence shown here is derived from an EMBL/GenBank/DDBJ whole genome shotgun (WGS) entry which is preliminary data.</text>
</comment>
<proteinExistence type="predicted"/>
<dbReference type="GO" id="GO:0005634">
    <property type="term" value="C:nucleus"/>
    <property type="evidence" value="ECO:0007669"/>
    <property type="project" value="UniProtKB-SubCell"/>
</dbReference>
<evidence type="ECO:0000256" key="2">
    <source>
        <dbReference type="ARBA" id="ARBA00022448"/>
    </source>
</evidence>
<evidence type="ECO:0000313" key="5">
    <source>
        <dbReference type="Proteomes" id="UP000693970"/>
    </source>
</evidence>
<reference evidence="4" key="2">
    <citation type="submission" date="2021-04" db="EMBL/GenBank/DDBJ databases">
        <authorList>
            <person name="Podell S."/>
        </authorList>
    </citation>
    <scope>NUCLEOTIDE SEQUENCE</scope>
    <source>
        <strain evidence="4">Hildebrandi</strain>
    </source>
</reference>
<protein>
    <recommendedName>
        <fullName evidence="6">Exportin-1/Importin-beta-like domain-containing protein</fullName>
    </recommendedName>
</protein>
<gene>
    <name evidence="4" type="ORF">IV203_035363</name>
</gene>
<evidence type="ECO:0008006" key="6">
    <source>
        <dbReference type="Google" id="ProtNLM"/>
    </source>
</evidence>
<reference evidence="4" key="1">
    <citation type="journal article" date="2021" name="Sci. Rep.">
        <title>Diploid genomic architecture of Nitzschia inconspicua, an elite biomass production diatom.</title>
        <authorList>
            <person name="Oliver A."/>
            <person name="Podell S."/>
            <person name="Pinowska A."/>
            <person name="Traller J.C."/>
            <person name="Smith S.R."/>
            <person name="McClure R."/>
            <person name="Beliaev A."/>
            <person name="Bohutskyi P."/>
            <person name="Hill E.A."/>
            <person name="Rabines A."/>
            <person name="Zheng H."/>
            <person name="Allen L.Z."/>
            <person name="Kuo A."/>
            <person name="Grigoriev I.V."/>
            <person name="Allen A.E."/>
            <person name="Hazlebeck D."/>
            <person name="Allen E.E."/>
        </authorList>
    </citation>
    <scope>NUCLEOTIDE SEQUENCE</scope>
    <source>
        <strain evidence="4">Hildebrandi</strain>
    </source>
</reference>